<sequence>MVLKVRSKHGNHAKHEDNGGRSFSKFLYFNICILPIVNDHNAVTRHPLPRRSTRPVHWQPLRIGTSSEKDGYETPNELRKNNKEIEKGKRVVECRIDRKTMVYFMVIHKDDLTKVILKIIWKGEAIFKDTKENVVRKQRLVSLLPNCGRWLVSIIFLVLYQHYFNTENRFLGYSGRVCLHSFSEFAQNLRTRRLKHMNIPASRITNK</sequence>
<organism evidence="1 2">
    <name type="scientific">Armadillidium nasatum</name>
    <dbReference type="NCBI Taxonomy" id="96803"/>
    <lineage>
        <taxon>Eukaryota</taxon>
        <taxon>Metazoa</taxon>
        <taxon>Ecdysozoa</taxon>
        <taxon>Arthropoda</taxon>
        <taxon>Crustacea</taxon>
        <taxon>Multicrustacea</taxon>
        <taxon>Malacostraca</taxon>
        <taxon>Eumalacostraca</taxon>
        <taxon>Peracarida</taxon>
        <taxon>Isopoda</taxon>
        <taxon>Oniscidea</taxon>
        <taxon>Crinocheta</taxon>
        <taxon>Armadillidiidae</taxon>
        <taxon>Armadillidium</taxon>
    </lineage>
</organism>
<proteinExistence type="predicted"/>
<protein>
    <submittedName>
        <fullName evidence="1">Uncharacterized protein</fullName>
    </submittedName>
</protein>
<accession>A0A5N5TJI8</accession>
<keyword evidence="2" id="KW-1185">Reference proteome</keyword>
<reference evidence="1 2" key="1">
    <citation type="journal article" date="2019" name="PLoS Biol.">
        <title>Sex chromosomes control vertical transmission of feminizing Wolbachia symbionts in an isopod.</title>
        <authorList>
            <person name="Becking T."/>
            <person name="Chebbi M.A."/>
            <person name="Giraud I."/>
            <person name="Moumen B."/>
            <person name="Laverre T."/>
            <person name="Caubet Y."/>
            <person name="Peccoud J."/>
            <person name="Gilbert C."/>
            <person name="Cordaux R."/>
        </authorList>
    </citation>
    <scope>NUCLEOTIDE SEQUENCE [LARGE SCALE GENOMIC DNA]</scope>
    <source>
        <strain evidence="1">ANa2</strain>
        <tissue evidence="1">Whole body excluding digestive tract and cuticle</tissue>
    </source>
</reference>
<dbReference type="AlphaFoldDB" id="A0A5N5TJI8"/>
<evidence type="ECO:0000313" key="1">
    <source>
        <dbReference type="EMBL" id="KAB7506290.1"/>
    </source>
</evidence>
<comment type="caution">
    <text evidence="1">The sequence shown here is derived from an EMBL/GenBank/DDBJ whole genome shotgun (WGS) entry which is preliminary data.</text>
</comment>
<dbReference type="Proteomes" id="UP000326759">
    <property type="component" value="Unassembled WGS sequence"/>
</dbReference>
<evidence type="ECO:0000313" key="2">
    <source>
        <dbReference type="Proteomes" id="UP000326759"/>
    </source>
</evidence>
<name>A0A5N5TJI8_9CRUS</name>
<gene>
    <name evidence="1" type="ORF">Anas_07970</name>
</gene>
<dbReference type="EMBL" id="SEYY01000893">
    <property type="protein sequence ID" value="KAB7506290.1"/>
    <property type="molecule type" value="Genomic_DNA"/>
</dbReference>